<dbReference type="OrthoDB" id="956078at2"/>
<name>A0A255ZQB3_9FLAO</name>
<dbReference type="AlphaFoldDB" id="A0A255ZQB3"/>
<sequence length="174" mass="20025">MKKHKHIGLVFEVDKLTNSIENVATGEVFNTVIERLKSEDKKQVKKSEWQFDWHKELNDSTKEVYKLTTENNPLIIQGLVSIEDKQDHIFMHLIESSKFNKGKGKIYLGVPANLIAFACKVSVDKGYDGFLAFDAKTSLIKHYEQTLNATHFRGLRMFIETTAALKLISQYFKN</sequence>
<dbReference type="Proteomes" id="UP000216035">
    <property type="component" value="Unassembled WGS sequence"/>
</dbReference>
<accession>A0A255ZQB3</accession>
<dbReference type="EMBL" id="NOXX01000201">
    <property type="protein sequence ID" value="OYQ43611.1"/>
    <property type="molecule type" value="Genomic_DNA"/>
</dbReference>
<gene>
    <name evidence="1" type="ORF">CHX27_09715</name>
</gene>
<keyword evidence="2" id="KW-1185">Reference proteome</keyword>
<protein>
    <submittedName>
        <fullName evidence="1">Uncharacterized protein</fullName>
    </submittedName>
</protein>
<comment type="caution">
    <text evidence="1">The sequence shown here is derived from an EMBL/GenBank/DDBJ whole genome shotgun (WGS) entry which is preliminary data.</text>
</comment>
<evidence type="ECO:0000313" key="1">
    <source>
        <dbReference type="EMBL" id="OYQ43611.1"/>
    </source>
</evidence>
<organism evidence="1 2">
    <name type="scientific">Flavobacterium aurantiibacter</name>
    <dbReference type="NCBI Taxonomy" id="2023067"/>
    <lineage>
        <taxon>Bacteria</taxon>
        <taxon>Pseudomonadati</taxon>
        <taxon>Bacteroidota</taxon>
        <taxon>Flavobacteriia</taxon>
        <taxon>Flavobacteriales</taxon>
        <taxon>Flavobacteriaceae</taxon>
        <taxon>Flavobacterium</taxon>
    </lineage>
</organism>
<evidence type="ECO:0000313" key="2">
    <source>
        <dbReference type="Proteomes" id="UP000216035"/>
    </source>
</evidence>
<dbReference type="RefSeq" id="WP_094486578.1">
    <property type="nucleotide sequence ID" value="NZ_NOXX01000201.1"/>
</dbReference>
<proteinExistence type="predicted"/>
<reference evidence="1 2" key="1">
    <citation type="submission" date="2017-07" db="EMBL/GenBank/DDBJ databases">
        <title>Flavobacterium cyanobacteriorum sp. nov., isolated from cyanobacterial aggregates in a eutrophic lake.</title>
        <authorList>
            <person name="Cai H."/>
        </authorList>
    </citation>
    <scope>NUCLEOTIDE SEQUENCE [LARGE SCALE GENOMIC DNA]</scope>
    <source>
        <strain evidence="1 2">TH167</strain>
    </source>
</reference>